<keyword evidence="10" id="KW-1185">Reference proteome</keyword>
<protein>
    <recommendedName>
        <fullName evidence="11">Endoplasmic reticulum vesicle transporter C-terminal domain-containing protein</fullName>
    </recommendedName>
</protein>
<sequence>MDVFKRALDFNVKGSESVQVRTAMGGLVTMASAGLCFLLLVSELLSFSRVEIVNHMTVDSTAPSLETTIPINFHITFPLVKCKDISFDAESTRGDAVVYLASQDVRKTPATGAESSLRPPEGQTGCTVEGTLFTGKVAGEFRINLGEDVPLQLAPMVAVEFKTNYTAHKIHHFSVGERKENKIYPLDGLETIPDGEGHYLYNLRIIPTVEQPLYGSPEHNFEFAFQESLHKGTRLSPGMTALTLSAPGIHFFYEFYPVMVEYTHQRTPFLQFVTQALAVVGGIFTMSNILDSILYQSARVMKKMA</sequence>
<feature type="domain" description="Endoplasmic reticulum vesicle transporter C-terminal" evidence="7">
    <location>
        <begin position="123"/>
        <end position="291"/>
    </location>
</feature>
<feature type="transmembrane region" description="Helical" evidence="6">
    <location>
        <begin position="20"/>
        <end position="41"/>
    </location>
</feature>
<evidence type="ECO:0000256" key="2">
    <source>
        <dbReference type="ARBA" id="ARBA00005648"/>
    </source>
</evidence>
<gene>
    <name evidence="9" type="ORF">NSK_001437</name>
</gene>
<accession>A0A4D9DAQ2</accession>
<comment type="similarity">
    <text evidence="2">Belongs to the ERGIC family.</text>
</comment>
<keyword evidence="4 6" id="KW-1133">Transmembrane helix</keyword>
<evidence type="ECO:0000313" key="10">
    <source>
        <dbReference type="Proteomes" id="UP000355283"/>
    </source>
</evidence>
<evidence type="ECO:0000256" key="4">
    <source>
        <dbReference type="ARBA" id="ARBA00022989"/>
    </source>
</evidence>
<keyword evidence="3 6" id="KW-0812">Transmembrane</keyword>
<comment type="subcellular location">
    <subcellularLocation>
        <location evidence="1">Membrane</location>
        <topology evidence="1">Multi-pass membrane protein</topology>
    </subcellularLocation>
</comment>
<feature type="domain" description="Endoplasmic reticulum vesicle transporter N-terminal" evidence="8">
    <location>
        <begin position="7"/>
        <end position="95"/>
    </location>
</feature>
<dbReference type="GO" id="GO:0016020">
    <property type="term" value="C:membrane"/>
    <property type="evidence" value="ECO:0007669"/>
    <property type="project" value="UniProtKB-SubCell"/>
</dbReference>
<evidence type="ECO:0000256" key="3">
    <source>
        <dbReference type="ARBA" id="ARBA00022692"/>
    </source>
</evidence>
<feature type="transmembrane region" description="Helical" evidence="6">
    <location>
        <begin position="273"/>
        <end position="295"/>
    </location>
</feature>
<evidence type="ECO:0000256" key="6">
    <source>
        <dbReference type="SAM" id="Phobius"/>
    </source>
</evidence>
<name>A0A4D9DAQ2_9STRA</name>
<dbReference type="Pfam" id="PF07970">
    <property type="entry name" value="COPIIcoated_ERV"/>
    <property type="match status" value="1"/>
</dbReference>
<dbReference type="InterPro" id="IPR012936">
    <property type="entry name" value="Erv_C"/>
</dbReference>
<reference evidence="9 10" key="1">
    <citation type="submission" date="2019-01" db="EMBL/GenBank/DDBJ databases">
        <title>Nuclear Genome Assembly of the Microalgal Biofuel strain Nannochloropsis salina CCMP1776.</title>
        <authorList>
            <person name="Hovde B."/>
        </authorList>
    </citation>
    <scope>NUCLEOTIDE SEQUENCE [LARGE SCALE GENOMIC DNA]</scope>
    <source>
        <strain evidence="9 10">CCMP1776</strain>
    </source>
</reference>
<dbReference type="OrthoDB" id="270930at2759"/>
<evidence type="ECO:0008006" key="11">
    <source>
        <dbReference type="Google" id="ProtNLM"/>
    </source>
</evidence>
<dbReference type="GO" id="GO:0005783">
    <property type="term" value="C:endoplasmic reticulum"/>
    <property type="evidence" value="ECO:0007669"/>
    <property type="project" value="TreeGrafter"/>
</dbReference>
<dbReference type="AlphaFoldDB" id="A0A4D9DAQ2"/>
<dbReference type="EMBL" id="SDOX01000006">
    <property type="protein sequence ID" value="TFJ87103.1"/>
    <property type="molecule type" value="Genomic_DNA"/>
</dbReference>
<evidence type="ECO:0000259" key="7">
    <source>
        <dbReference type="Pfam" id="PF07970"/>
    </source>
</evidence>
<feature type="transmembrane region" description="Helical" evidence="6">
    <location>
        <begin position="235"/>
        <end position="253"/>
    </location>
</feature>
<dbReference type="Pfam" id="PF13850">
    <property type="entry name" value="ERGIC_N"/>
    <property type="match status" value="1"/>
</dbReference>
<evidence type="ECO:0000313" key="9">
    <source>
        <dbReference type="EMBL" id="TFJ87103.1"/>
    </source>
</evidence>
<evidence type="ECO:0000256" key="1">
    <source>
        <dbReference type="ARBA" id="ARBA00004141"/>
    </source>
</evidence>
<dbReference type="Proteomes" id="UP000355283">
    <property type="component" value="Unassembled WGS sequence"/>
</dbReference>
<dbReference type="PANTHER" id="PTHR10984">
    <property type="entry name" value="ENDOPLASMIC RETICULUM-GOLGI INTERMEDIATE COMPARTMENT PROTEIN"/>
    <property type="match status" value="1"/>
</dbReference>
<dbReference type="InterPro" id="IPR039542">
    <property type="entry name" value="Erv_N"/>
</dbReference>
<comment type="caution">
    <text evidence="9">The sequence shown here is derived from an EMBL/GenBank/DDBJ whole genome shotgun (WGS) entry which is preliminary data.</text>
</comment>
<proteinExistence type="inferred from homology"/>
<evidence type="ECO:0000259" key="8">
    <source>
        <dbReference type="Pfam" id="PF13850"/>
    </source>
</evidence>
<dbReference type="GO" id="GO:0030134">
    <property type="term" value="C:COPII-coated ER to Golgi transport vesicle"/>
    <property type="evidence" value="ECO:0007669"/>
    <property type="project" value="TreeGrafter"/>
</dbReference>
<organism evidence="9 10">
    <name type="scientific">Nannochloropsis salina CCMP1776</name>
    <dbReference type="NCBI Taxonomy" id="1027361"/>
    <lineage>
        <taxon>Eukaryota</taxon>
        <taxon>Sar</taxon>
        <taxon>Stramenopiles</taxon>
        <taxon>Ochrophyta</taxon>
        <taxon>Eustigmatophyceae</taxon>
        <taxon>Eustigmatales</taxon>
        <taxon>Monodopsidaceae</taxon>
        <taxon>Microchloropsis</taxon>
        <taxon>Microchloropsis salina</taxon>
    </lineage>
</organism>
<dbReference type="PANTHER" id="PTHR10984:SF25">
    <property type="entry name" value="ENDOPLASMIC RETICULUM-GOLGI INTERMEDIATE COMPARTMENT PROTEIN 3"/>
    <property type="match status" value="1"/>
</dbReference>
<dbReference type="InterPro" id="IPR045888">
    <property type="entry name" value="Erv"/>
</dbReference>
<evidence type="ECO:0000256" key="5">
    <source>
        <dbReference type="ARBA" id="ARBA00023136"/>
    </source>
</evidence>
<keyword evidence="5 6" id="KW-0472">Membrane</keyword>